<dbReference type="Proteomes" id="UP000041314">
    <property type="component" value="Unassembled WGS sequence"/>
</dbReference>
<name>A0A655BPH0_SALET</name>
<reference evidence="1 2" key="1">
    <citation type="submission" date="2015-03" db="EMBL/GenBank/DDBJ databases">
        <authorList>
            <consortium name="Pathogen Informatics"/>
        </authorList>
    </citation>
    <scope>NUCLEOTIDE SEQUENCE [LARGE SCALE GENOMIC DNA]</scope>
    <source>
        <strain evidence="1 2">A1104</strain>
    </source>
</reference>
<proteinExistence type="predicted"/>
<dbReference type="AlphaFoldDB" id="A0A655BPH0"/>
<evidence type="ECO:0000313" key="2">
    <source>
        <dbReference type="Proteomes" id="UP000041314"/>
    </source>
</evidence>
<gene>
    <name evidence="1" type="ORF">ERS008198_00449</name>
</gene>
<organism evidence="1 2">
    <name type="scientific">Salmonella enterica subsp. enterica serovar Bovismorbificans</name>
    <dbReference type="NCBI Taxonomy" id="58097"/>
    <lineage>
        <taxon>Bacteria</taxon>
        <taxon>Pseudomonadati</taxon>
        <taxon>Pseudomonadota</taxon>
        <taxon>Gammaproteobacteria</taxon>
        <taxon>Enterobacterales</taxon>
        <taxon>Enterobacteriaceae</taxon>
        <taxon>Salmonella</taxon>
    </lineage>
</organism>
<dbReference type="EMBL" id="CQPA01000002">
    <property type="protein sequence ID" value="CNT63089.1"/>
    <property type="molecule type" value="Genomic_DNA"/>
</dbReference>
<accession>A0A655BPH0</accession>
<sequence>MQFNAKLVAHGLRVSQIGCRGTVFLTIVLFPVLHEQAFYLITLLLQQPGGNGGIDTAGHADDHFFWAF</sequence>
<protein>
    <submittedName>
        <fullName evidence="1">Uncharacterized protein</fullName>
    </submittedName>
</protein>
<evidence type="ECO:0000313" key="1">
    <source>
        <dbReference type="EMBL" id="CNT63089.1"/>
    </source>
</evidence>